<evidence type="ECO:0000313" key="3">
    <source>
        <dbReference type="EMBL" id="KAG5452152.1"/>
    </source>
</evidence>
<dbReference type="GO" id="GO:0005634">
    <property type="term" value="C:nucleus"/>
    <property type="evidence" value="ECO:0007669"/>
    <property type="project" value="TreeGrafter"/>
</dbReference>
<evidence type="ECO:0000256" key="1">
    <source>
        <dbReference type="SAM" id="MobiDB-lite"/>
    </source>
</evidence>
<feature type="compositionally biased region" description="Polar residues" evidence="1">
    <location>
        <begin position="376"/>
        <end position="385"/>
    </location>
</feature>
<feature type="domain" description="SAM" evidence="2">
    <location>
        <begin position="28"/>
        <end position="99"/>
    </location>
</feature>
<comment type="caution">
    <text evidence="3">The sequence shown here is derived from an EMBL/GenBank/DDBJ whole genome shotgun (WGS) entry which is preliminary data.</text>
</comment>
<feature type="compositionally biased region" description="Polar residues" evidence="1">
    <location>
        <begin position="422"/>
        <end position="436"/>
    </location>
</feature>
<reference evidence="3 4" key="2">
    <citation type="journal article" date="2021" name="Genomics">
        <title>High-quality reference genome for Clonorchis sinensis.</title>
        <authorList>
            <person name="Young N.D."/>
            <person name="Stroehlein A.J."/>
            <person name="Kinkar L."/>
            <person name="Wang T."/>
            <person name="Sohn W.M."/>
            <person name="Chang B.C.H."/>
            <person name="Kaur P."/>
            <person name="Weisz D."/>
            <person name="Dudchenko O."/>
            <person name="Aiden E.L."/>
            <person name="Korhonen P.K."/>
            <person name="Gasser R.B."/>
        </authorList>
    </citation>
    <scope>NUCLEOTIDE SEQUENCE [LARGE SCALE GENOMIC DNA]</scope>
    <source>
        <strain evidence="3">Cs-k2</strain>
    </source>
</reference>
<gene>
    <name evidence="3" type="ORF">CSKR_108327</name>
</gene>
<dbReference type="InterPro" id="IPR001660">
    <property type="entry name" value="SAM"/>
</dbReference>
<feature type="region of interest" description="Disordered" evidence="1">
    <location>
        <begin position="111"/>
        <end position="142"/>
    </location>
</feature>
<dbReference type="EMBL" id="NIRI02000042">
    <property type="protein sequence ID" value="KAG5452152.1"/>
    <property type="molecule type" value="Genomic_DNA"/>
</dbReference>
<feature type="region of interest" description="Disordered" evidence="1">
    <location>
        <begin position="271"/>
        <end position="302"/>
    </location>
</feature>
<evidence type="ECO:0000259" key="2">
    <source>
        <dbReference type="PROSITE" id="PS50105"/>
    </source>
</evidence>
<organism evidence="3 4">
    <name type="scientific">Clonorchis sinensis</name>
    <name type="common">Chinese liver fluke</name>
    <dbReference type="NCBI Taxonomy" id="79923"/>
    <lineage>
        <taxon>Eukaryota</taxon>
        <taxon>Metazoa</taxon>
        <taxon>Spiralia</taxon>
        <taxon>Lophotrochozoa</taxon>
        <taxon>Platyhelminthes</taxon>
        <taxon>Trematoda</taxon>
        <taxon>Digenea</taxon>
        <taxon>Opisthorchiida</taxon>
        <taxon>Opisthorchiata</taxon>
        <taxon>Opisthorchiidae</taxon>
        <taxon>Clonorchis</taxon>
    </lineage>
</organism>
<feature type="region of interest" description="Disordered" evidence="1">
    <location>
        <begin position="367"/>
        <end position="446"/>
    </location>
</feature>
<dbReference type="InterPro" id="IPR039161">
    <property type="entry name" value="C19orf47-like"/>
</dbReference>
<dbReference type="Proteomes" id="UP000286415">
    <property type="component" value="Unassembled WGS sequence"/>
</dbReference>
<dbReference type="AlphaFoldDB" id="A0A8T1MTE5"/>
<dbReference type="OrthoDB" id="10067653at2759"/>
<keyword evidence="4" id="KW-1185">Reference proteome</keyword>
<dbReference type="PANTHER" id="PTHR21359:SF1">
    <property type="entry name" value="DUF5577 DOMAIN-CONTAINING PROTEIN"/>
    <property type="match status" value="1"/>
</dbReference>
<dbReference type="SUPFAM" id="SSF47769">
    <property type="entry name" value="SAM/Pointed domain"/>
    <property type="match status" value="1"/>
</dbReference>
<dbReference type="Gene3D" id="1.10.150.50">
    <property type="entry name" value="Transcription Factor, Ets-1"/>
    <property type="match status" value="1"/>
</dbReference>
<evidence type="ECO:0000313" key="4">
    <source>
        <dbReference type="Proteomes" id="UP000286415"/>
    </source>
</evidence>
<accession>A0A8T1MTE5</accession>
<sequence>MGTCDSLINQSEGGIFERPLRLLLAPVVGMRDISEWIEFFTAAGVPAAVRKTYAQIFVDHRITGALVADLEKEHLKDMGINVIGDIIAILKQCRKVGHEDPAATIPYVTSTTTTSIAQPPSKTENKSPSTVQFSTPSSTTGTVVRRRMTPEIEGKYIVKHPAGTTAKTQRILANMRQREALSKLHVKNTEPVTGGRIRSTPRSALTSFEESDVEDSDGYRVILSKEASRSSNLKGSVFGRLGAPTAQVEVPPQPPKQTTVIQRLVARSINTSPSVAKKPTPACESRVSSKTPTTGGTPSNLSITRQVIRAPMLNAMPMKARLASKRQITESVFNRLDDSMNPVSVQTAIRYQPPNSRDSLGYAGILKRPRLHPPTKTISQPSSVRSKPVPFTEGVLSSELTSKKLHNQQSVKARLGPRRTESGQTSTSKMTGSSVHSRLGVTRNRN</sequence>
<protein>
    <recommendedName>
        <fullName evidence="2">SAM domain-containing protein</fullName>
    </recommendedName>
</protein>
<feature type="compositionally biased region" description="Polar residues" evidence="1">
    <location>
        <begin position="116"/>
        <end position="142"/>
    </location>
</feature>
<name>A0A8T1MTE5_CLOSI</name>
<dbReference type="Pfam" id="PF18017">
    <property type="entry name" value="SAM_4"/>
    <property type="match status" value="1"/>
</dbReference>
<dbReference type="PANTHER" id="PTHR21359">
    <property type="entry name" value="DUF5577 DOMAIN-CONTAINING PROTEIN"/>
    <property type="match status" value="1"/>
</dbReference>
<proteinExistence type="predicted"/>
<dbReference type="PROSITE" id="PS50105">
    <property type="entry name" value="SAM_DOMAIN"/>
    <property type="match status" value="1"/>
</dbReference>
<reference evidence="3 4" key="1">
    <citation type="journal article" date="2018" name="Biotechnol. Adv.">
        <title>Improved genomic resources and new bioinformatic workflow for the carcinogenic parasite Clonorchis sinensis: Biotechnological implications.</title>
        <authorList>
            <person name="Wang D."/>
            <person name="Korhonen P.K."/>
            <person name="Gasser R.B."/>
            <person name="Young N.D."/>
        </authorList>
    </citation>
    <scope>NUCLEOTIDE SEQUENCE [LARGE SCALE GENOMIC DNA]</scope>
    <source>
        <strain evidence="3">Cs-k2</strain>
    </source>
</reference>
<dbReference type="InterPro" id="IPR013761">
    <property type="entry name" value="SAM/pointed_sf"/>
</dbReference>